<protein>
    <submittedName>
        <fullName evidence="2">Uncharacterized protein</fullName>
    </submittedName>
</protein>
<organism evidence="2 3">
    <name type="scientific">Paractinoplanes atraurantiacus</name>
    <dbReference type="NCBI Taxonomy" id="1036182"/>
    <lineage>
        <taxon>Bacteria</taxon>
        <taxon>Bacillati</taxon>
        <taxon>Actinomycetota</taxon>
        <taxon>Actinomycetes</taxon>
        <taxon>Micromonosporales</taxon>
        <taxon>Micromonosporaceae</taxon>
        <taxon>Paractinoplanes</taxon>
    </lineage>
</organism>
<gene>
    <name evidence="2" type="ORF">SAMN05421748_104400</name>
</gene>
<evidence type="ECO:0000313" key="2">
    <source>
        <dbReference type="EMBL" id="SNY35218.1"/>
    </source>
</evidence>
<dbReference type="EMBL" id="OBDY01000004">
    <property type="protein sequence ID" value="SNY35218.1"/>
    <property type="molecule type" value="Genomic_DNA"/>
</dbReference>
<evidence type="ECO:0000313" key="3">
    <source>
        <dbReference type="Proteomes" id="UP000219612"/>
    </source>
</evidence>
<proteinExistence type="predicted"/>
<feature type="region of interest" description="Disordered" evidence="1">
    <location>
        <begin position="64"/>
        <end position="93"/>
    </location>
</feature>
<name>A0A285HHP0_9ACTN</name>
<accession>A0A285HHP0</accession>
<keyword evidence="3" id="KW-1185">Reference proteome</keyword>
<reference evidence="2 3" key="1">
    <citation type="submission" date="2017-09" db="EMBL/GenBank/DDBJ databases">
        <authorList>
            <person name="Ehlers B."/>
            <person name="Leendertz F.H."/>
        </authorList>
    </citation>
    <scope>NUCLEOTIDE SEQUENCE [LARGE SCALE GENOMIC DNA]</scope>
    <source>
        <strain evidence="2 3">CGMCC 4.6857</strain>
    </source>
</reference>
<feature type="region of interest" description="Disordered" evidence="1">
    <location>
        <begin position="223"/>
        <end position="256"/>
    </location>
</feature>
<dbReference type="Proteomes" id="UP000219612">
    <property type="component" value="Unassembled WGS sequence"/>
</dbReference>
<feature type="compositionally biased region" description="Low complexity" evidence="1">
    <location>
        <begin position="75"/>
        <end position="85"/>
    </location>
</feature>
<sequence length="339" mass="35661">MSVEFGRRTCVLRPAARVSVRPAVVGAVPLALWGIARLAPARRWSIMKVKLQVAASAAIWRQGTPHGAGDVRPARSSWCSRSGRGSPRRLGTRTRRAPYVEASRPVPYVEASRPMPRVEASRPAPYVEASRPAHFVIGAEPTAPAITGLGDFGIFAGRKETAAGTKSKIAAIAVPGCRNPGGPLVPGARACRQWQARAFDLVCGACGVADGVLWGRRTGDEGMTGAGRATGRPDGWAEGDRALGQPGGQTARRPGDQAVGAIRRRCSEGRPVLIVGVRAVRWQGRPVMRDWAATAARCGWELFRVGAAAAREEAVSLAVRDVTVGHGRRAAGGVAGLLS</sequence>
<dbReference type="AlphaFoldDB" id="A0A285HHP0"/>
<evidence type="ECO:0000256" key="1">
    <source>
        <dbReference type="SAM" id="MobiDB-lite"/>
    </source>
</evidence>